<feature type="region of interest" description="Disordered" evidence="1">
    <location>
        <begin position="23"/>
        <end position="57"/>
    </location>
</feature>
<accession>A0A183TQ00</accession>
<dbReference type="WBParaSite" id="SSLN_0001924501-mRNA-1">
    <property type="protein sequence ID" value="SSLN_0001924501-mRNA-1"/>
    <property type="gene ID" value="SSLN_0001924501"/>
</dbReference>
<dbReference type="Proteomes" id="UP000275846">
    <property type="component" value="Unassembled WGS sequence"/>
</dbReference>
<proteinExistence type="predicted"/>
<protein>
    <submittedName>
        <fullName evidence="4">Transposase</fullName>
    </submittedName>
</protein>
<sequence length="116" mass="13022">MIKPAIKSSQDFQAAFRYGYQMRGRQLTSEKKKRGAGRRPRAQRGTPPHHYAHEAEINSRWHQRLIIPLDDEAKATTHTDWQTKATTENATNVTGVERSSLVSSEQAGQSSYATPG</sequence>
<feature type="compositionally biased region" description="Polar residues" evidence="1">
    <location>
        <begin position="78"/>
        <end position="94"/>
    </location>
</feature>
<keyword evidence="3" id="KW-1185">Reference proteome</keyword>
<dbReference type="AlphaFoldDB" id="A0A183TQ00"/>
<evidence type="ECO:0000256" key="1">
    <source>
        <dbReference type="SAM" id="MobiDB-lite"/>
    </source>
</evidence>
<reference evidence="4" key="1">
    <citation type="submission" date="2016-06" db="UniProtKB">
        <authorList>
            <consortium name="WormBaseParasite"/>
        </authorList>
    </citation>
    <scope>IDENTIFICATION</scope>
</reference>
<name>A0A183TQ00_SCHSO</name>
<dbReference type="EMBL" id="UYSU01044688">
    <property type="protein sequence ID" value="VDM04934.1"/>
    <property type="molecule type" value="Genomic_DNA"/>
</dbReference>
<feature type="compositionally biased region" description="Basic residues" evidence="1">
    <location>
        <begin position="31"/>
        <end position="42"/>
    </location>
</feature>
<feature type="region of interest" description="Disordered" evidence="1">
    <location>
        <begin position="78"/>
        <end position="116"/>
    </location>
</feature>
<evidence type="ECO:0000313" key="3">
    <source>
        <dbReference type="Proteomes" id="UP000275846"/>
    </source>
</evidence>
<gene>
    <name evidence="2" type="ORF">SSLN_LOCUS18548</name>
</gene>
<evidence type="ECO:0000313" key="4">
    <source>
        <dbReference type="WBParaSite" id="SSLN_0001924501-mRNA-1"/>
    </source>
</evidence>
<reference evidence="2 3" key="2">
    <citation type="submission" date="2018-11" db="EMBL/GenBank/DDBJ databases">
        <authorList>
            <consortium name="Pathogen Informatics"/>
        </authorList>
    </citation>
    <scope>NUCLEOTIDE SEQUENCE [LARGE SCALE GENOMIC DNA]</scope>
    <source>
        <strain evidence="2 3">NST_G2</strain>
    </source>
</reference>
<feature type="compositionally biased region" description="Polar residues" evidence="1">
    <location>
        <begin position="100"/>
        <end position="116"/>
    </location>
</feature>
<evidence type="ECO:0000313" key="2">
    <source>
        <dbReference type="EMBL" id="VDM04934.1"/>
    </source>
</evidence>
<organism evidence="4">
    <name type="scientific">Schistocephalus solidus</name>
    <name type="common">Tapeworm</name>
    <dbReference type="NCBI Taxonomy" id="70667"/>
    <lineage>
        <taxon>Eukaryota</taxon>
        <taxon>Metazoa</taxon>
        <taxon>Spiralia</taxon>
        <taxon>Lophotrochozoa</taxon>
        <taxon>Platyhelminthes</taxon>
        <taxon>Cestoda</taxon>
        <taxon>Eucestoda</taxon>
        <taxon>Diphyllobothriidea</taxon>
        <taxon>Diphyllobothriidae</taxon>
        <taxon>Schistocephalus</taxon>
    </lineage>
</organism>